<keyword evidence="6 8" id="KW-1133">Transmembrane helix</keyword>
<sequence>MGAFAVFSLILILIPLIYLVIRSSENGFSGIINVLSRPRIYSIIFTTLSLSILVGIFALVLGVFTSWTISRTNVVFRKFWLLLLPIPLAMPSYVLTYSWITLIPTLQGFWFAVIVLSCASFPFVAIPVYANLKVIDSSQEEVARTLGFNTWGIFLKVLWPQIRPAALSGSLLAGLYTLSEFGTVAILKVDTLTRLIFTTYRATYDRSSAATISIILLLVSLFVVNISRKFAGTSFRSKIGPGTSRQSVISNIGKLRYLAFSLFVVLNAFIIGVPGYVLITRSLSVRQELDFSQLLNASLNTIQVSFIGATLALLLAVPLGILGARFKTKLANKIESTILITHAVPSIVIALSLVALSVKWLPFIYQTIFLLAIAYALLFMANSIGIVKANISKVSTQLEDVSRSLGKNYLSTLFKVTIPVALPGILSGWLLVFVTAMKELPATLILKPTNFETLSTELWTATSISQYAQAAPYALLLVVIASIPSYLLNRNNDSVRMEDR</sequence>
<proteinExistence type="predicted"/>
<feature type="domain" description="ABC transmembrane type-1" evidence="9">
    <location>
        <begin position="44"/>
        <end position="227"/>
    </location>
</feature>
<dbReference type="PANTHER" id="PTHR43357:SF3">
    <property type="entry name" value="FE(3+)-TRANSPORT SYSTEM PERMEASE PROTEIN FBPB 2"/>
    <property type="match status" value="1"/>
</dbReference>
<evidence type="ECO:0000256" key="7">
    <source>
        <dbReference type="ARBA" id="ARBA00023136"/>
    </source>
</evidence>
<feature type="transmembrane region" description="Helical" evidence="8">
    <location>
        <begin position="207"/>
        <end position="226"/>
    </location>
</feature>
<gene>
    <name evidence="10" type="ORF">UFOPK1740_00166</name>
</gene>
<dbReference type="PANTHER" id="PTHR43357">
    <property type="entry name" value="INNER MEMBRANE ABC TRANSPORTER PERMEASE PROTEIN YDCV"/>
    <property type="match status" value="1"/>
</dbReference>
<dbReference type="AlphaFoldDB" id="A0A6J6E4I2"/>
<evidence type="ECO:0000256" key="8">
    <source>
        <dbReference type="SAM" id="Phobius"/>
    </source>
</evidence>
<feature type="transmembrane region" description="Helical" evidence="8">
    <location>
        <begin position="79"/>
        <end position="102"/>
    </location>
</feature>
<keyword evidence="3" id="KW-1003">Cell membrane</keyword>
<feature type="transmembrane region" description="Helical" evidence="8">
    <location>
        <begin position="108"/>
        <end position="130"/>
    </location>
</feature>
<evidence type="ECO:0000256" key="1">
    <source>
        <dbReference type="ARBA" id="ARBA00004429"/>
    </source>
</evidence>
<keyword evidence="5 8" id="KW-0812">Transmembrane</keyword>
<dbReference type="SUPFAM" id="SSF161098">
    <property type="entry name" value="MetI-like"/>
    <property type="match status" value="2"/>
</dbReference>
<evidence type="ECO:0000259" key="9">
    <source>
        <dbReference type="PROSITE" id="PS50928"/>
    </source>
</evidence>
<feature type="transmembrane region" description="Helical" evidence="8">
    <location>
        <begin position="336"/>
        <end position="357"/>
    </location>
</feature>
<dbReference type="InterPro" id="IPR035906">
    <property type="entry name" value="MetI-like_sf"/>
</dbReference>
<dbReference type="GO" id="GO:0005886">
    <property type="term" value="C:plasma membrane"/>
    <property type="evidence" value="ECO:0007669"/>
    <property type="project" value="UniProtKB-SubCell"/>
</dbReference>
<evidence type="ECO:0000256" key="6">
    <source>
        <dbReference type="ARBA" id="ARBA00022989"/>
    </source>
</evidence>
<evidence type="ECO:0000256" key="4">
    <source>
        <dbReference type="ARBA" id="ARBA00022519"/>
    </source>
</evidence>
<feature type="transmembrane region" description="Helical" evidence="8">
    <location>
        <begin position="363"/>
        <end position="387"/>
    </location>
</feature>
<comment type="subcellular location">
    <subcellularLocation>
        <location evidence="1">Cell inner membrane</location>
        <topology evidence="1">Multi-pass membrane protein</topology>
    </subcellularLocation>
</comment>
<accession>A0A6J6E4I2</accession>
<dbReference type="EMBL" id="CAEZTU010000004">
    <property type="protein sequence ID" value="CAB4570189.1"/>
    <property type="molecule type" value="Genomic_DNA"/>
</dbReference>
<feature type="transmembrane region" description="Helical" evidence="8">
    <location>
        <begin position="299"/>
        <end position="324"/>
    </location>
</feature>
<dbReference type="PROSITE" id="PS50928">
    <property type="entry name" value="ABC_TM1"/>
    <property type="match status" value="2"/>
</dbReference>
<dbReference type="GO" id="GO:0055085">
    <property type="term" value="P:transmembrane transport"/>
    <property type="evidence" value="ECO:0007669"/>
    <property type="project" value="InterPro"/>
</dbReference>
<protein>
    <submittedName>
        <fullName evidence="10">Unannotated protein</fullName>
    </submittedName>
</protein>
<keyword evidence="4" id="KW-0997">Cell inner membrane</keyword>
<dbReference type="Pfam" id="PF00528">
    <property type="entry name" value="BPD_transp_1"/>
    <property type="match status" value="2"/>
</dbReference>
<evidence type="ECO:0000256" key="2">
    <source>
        <dbReference type="ARBA" id="ARBA00022448"/>
    </source>
</evidence>
<feature type="transmembrane region" description="Helical" evidence="8">
    <location>
        <begin position="408"/>
        <end position="432"/>
    </location>
</feature>
<dbReference type="InterPro" id="IPR000515">
    <property type="entry name" value="MetI-like"/>
</dbReference>
<keyword evidence="7 8" id="KW-0472">Membrane</keyword>
<feature type="transmembrane region" description="Helical" evidence="8">
    <location>
        <begin position="255"/>
        <end position="279"/>
    </location>
</feature>
<evidence type="ECO:0000256" key="5">
    <source>
        <dbReference type="ARBA" id="ARBA00022692"/>
    </source>
</evidence>
<organism evidence="10">
    <name type="scientific">freshwater metagenome</name>
    <dbReference type="NCBI Taxonomy" id="449393"/>
    <lineage>
        <taxon>unclassified sequences</taxon>
        <taxon>metagenomes</taxon>
        <taxon>ecological metagenomes</taxon>
    </lineage>
</organism>
<keyword evidence="2" id="KW-0813">Transport</keyword>
<feature type="transmembrane region" description="Helical" evidence="8">
    <location>
        <begin position="470"/>
        <end position="488"/>
    </location>
</feature>
<name>A0A6J6E4I2_9ZZZZ</name>
<feature type="transmembrane region" description="Helical" evidence="8">
    <location>
        <begin position="43"/>
        <end position="67"/>
    </location>
</feature>
<dbReference type="Gene3D" id="1.10.3720.10">
    <property type="entry name" value="MetI-like"/>
    <property type="match status" value="2"/>
</dbReference>
<dbReference type="CDD" id="cd06261">
    <property type="entry name" value="TM_PBP2"/>
    <property type="match status" value="2"/>
</dbReference>
<evidence type="ECO:0000256" key="3">
    <source>
        <dbReference type="ARBA" id="ARBA00022475"/>
    </source>
</evidence>
<feature type="domain" description="ABC transmembrane type-1" evidence="9">
    <location>
        <begin position="298"/>
        <end position="488"/>
    </location>
</feature>
<evidence type="ECO:0000313" key="10">
    <source>
        <dbReference type="EMBL" id="CAB4570189.1"/>
    </source>
</evidence>
<reference evidence="10" key="1">
    <citation type="submission" date="2020-05" db="EMBL/GenBank/DDBJ databases">
        <authorList>
            <person name="Chiriac C."/>
            <person name="Salcher M."/>
            <person name="Ghai R."/>
            <person name="Kavagutti S V."/>
        </authorList>
    </citation>
    <scope>NUCLEOTIDE SEQUENCE</scope>
</reference>